<proteinExistence type="predicted"/>
<gene>
    <name evidence="2" type="ORF">K7432_002492</name>
</gene>
<sequence>MVIRVKEATQLTDLSHYQPRLKCSLLENSHSERESSPPFTQAVVSCFTPNELEDLKDTKAILTSRDDLKKAILRGRPYIFSYVIASNPPIILYTLLFDTWMSREGCFKFNSDLTTQADVLLGGTVDNLNFLQLACLYSREKIALQILDFLSKELNKRESKDLLFNTISHVWGRGNTTLHLASFVGLTTLVKRLLELDMNPYVKNDLGYSSVDCATEHETKKVFWRFRINQPEQMAMFLGKDT</sequence>
<dbReference type="SUPFAM" id="SSF48403">
    <property type="entry name" value="Ankyrin repeat"/>
    <property type="match status" value="1"/>
</dbReference>
<dbReference type="InterPro" id="IPR036770">
    <property type="entry name" value="Ankyrin_rpt-contain_sf"/>
</dbReference>
<keyword evidence="3" id="KW-1185">Reference proteome</keyword>
<dbReference type="Proteomes" id="UP001479436">
    <property type="component" value="Unassembled WGS sequence"/>
</dbReference>
<reference evidence="2 3" key="1">
    <citation type="submission" date="2023-04" db="EMBL/GenBank/DDBJ databases">
        <title>Genome of Basidiobolus ranarum AG-B5.</title>
        <authorList>
            <person name="Stajich J.E."/>
            <person name="Carter-House D."/>
            <person name="Gryganskyi A."/>
        </authorList>
    </citation>
    <scope>NUCLEOTIDE SEQUENCE [LARGE SCALE GENOMIC DNA]</scope>
    <source>
        <strain evidence="2 3">AG-B5</strain>
    </source>
</reference>
<protein>
    <submittedName>
        <fullName evidence="2">Uncharacterized protein</fullName>
    </submittedName>
</protein>
<organism evidence="2 3">
    <name type="scientific">Basidiobolus ranarum</name>
    <dbReference type="NCBI Taxonomy" id="34480"/>
    <lineage>
        <taxon>Eukaryota</taxon>
        <taxon>Fungi</taxon>
        <taxon>Fungi incertae sedis</taxon>
        <taxon>Zoopagomycota</taxon>
        <taxon>Entomophthoromycotina</taxon>
        <taxon>Basidiobolomycetes</taxon>
        <taxon>Basidiobolales</taxon>
        <taxon>Basidiobolaceae</taxon>
        <taxon>Basidiobolus</taxon>
    </lineage>
</organism>
<dbReference type="InterPro" id="IPR002110">
    <property type="entry name" value="Ankyrin_rpt"/>
</dbReference>
<comment type="caution">
    <text evidence="2">The sequence shown here is derived from an EMBL/GenBank/DDBJ whole genome shotgun (WGS) entry which is preliminary data.</text>
</comment>
<evidence type="ECO:0000256" key="1">
    <source>
        <dbReference type="PROSITE-ProRule" id="PRU00023"/>
    </source>
</evidence>
<dbReference type="Gene3D" id="1.25.40.20">
    <property type="entry name" value="Ankyrin repeat-containing domain"/>
    <property type="match status" value="1"/>
</dbReference>
<evidence type="ECO:0000313" key="2">
    <source>
        <dbReference type="EMBL" id="KAK9767606.1"/>
    </source>
</evidence>
<accession>A0ABR2X1R6</accession>
<name>A0ABR2X1R6_9FUNG</name>
<keyword evidence="1" id="KW-0040">ANK repeat</keyword>
<dbReference type="PROSITE" id="PS50088">
    <property type="entry name" value="ANK_REPEAT"/>
    <property type="match status" value="1"/>
</dbReference>
<feature type="repeat" description="ANK" evidence="1">
    <location>
        <begin position="173"/>
        <end position="205"/>
    </location>
</feature>
<dbReference type="EMBL" id="JASJQH010000067">
    <property type="protein sequence ID" value="KAK9767606.1"/>
    <property type="molecule type" value="Genomic_DNA"/>
</dbReference>
<evidence type="ECO:0000313" key="3">
    <source>
        <dbReference type="Proteomes" id="UP001479436"/>
    </source>
</evidence>